<protein>
    <recommendedName>
        <fullName evidence="3">Phytoene synthase</fullName>
    </recommendedName>
</protein>
<keyword evidence="2" id="KW-1185">Reference proteome</keyword>
<dbReference type="Proteomes" id="UP000648075">
    <property type="component" value="Unassembled WGS sequence"/>
</dbReference>
<name>A0A918UDL8_9SPHN</name>
<organism evidence="1 2">
    <name type="scientific">Novosphingobium colocasiae</name>
    <dbReference type="NCBI Taxonomy" id="1256513"/>
    <lineage>
        <taxon>Bacteria</taxon>
        <taxon>Pseudomonadati</taxon>
        <taxon>Pseudomonadota</taxon>
        <taxon>Alphaproteobacteria</taxon>
        <taxon>Sphingomonadales</taxon>
        <taxon>Sphingomonadaceae</taxon>
        <taxon>Novosphingobium</taxon>
    </lineage>
</organism>
<dbReference type="AlphaFoldDB" id="A0A918UDL8"/>
<evidence type="ECO:0008006" key="3">
    <source>
        <dbReference type="Google" id="ProtNLM"/>
    </source>
</evidence>
<dbReference type="EMBL" id="BMZA01000002">
    <property type="protein sequence ID" value="GGY97303.1"/>
    <property type="molecule type" value="Genomic_DNA"/>
</dbReference>
<comment type="caution">
    <text evidence="1">The sequence shown here is derived from an EMBL/GenBank/DDBJ whole genome shotgun (WGS) entry which is preliminary data.</text>
</comment>
<reference evidence="1" key="1">
    <citation type="journal article" date="2014" name="Int. J. Syst. Evol. Microbiol.">
        <title>Complete genome sequence of Corynebacterium casei LMG S-19264T (=DSM 44701T), isolated from a smear-ripened cheese.</title>
        <authorList>
            <consortium name="US DOE Joint Genome Institute (JGI-PGF)"/>
            <person name="Walter F."/>
            <person name="Albersmeier A."/>
            <person name="Kalinowski J."/>
            <person name="Ruckert C."/>
        </authorList>
    </citation>
    <scope>NUCLEOTIDE SEQUENCE</scope>
    <source>
        <strain evidence="1">KCTC 32255</strain>
    </source>
</reference>
<reference evidence="1" key="2">
    <citation type="submission" date="2020-09" db="EMBL/GenBank/DDBJ databases">
        <authorList>
            <person name="Sun Q."/>
            <person name="Kim S."/>
        </authorList>
    </citation>
    <scope>NUCLEOTIDE SEQUENCE</scope>
    <source>
        <strain evidence="1">KCTC 32255</strain>
    </source>
</reference>
<evidence type="ECO:0000313" key="1">
    <source>
        <dbReference type="EMBL" id="GGY97303.1"/>
    </source>
</evidence>
<evidence type="ECO:0000313" key="2">
    <source>
        <dbReference type="Proteomes" id="UP000648075"/>
    </source>
</evidence>
<gene>
    <name evidence="1" type="ORF">GCM10011614_10380</name>
</gene>
<accession>A0A918UDL8</accession>
<dbReference type="RefSeq" id="WP_189620056.1">
    <property type="nucleotide sequence ID" value="NZ_BMZA01000002.1"/>
</dbReference>
<sequence>MTSASSFIAQGLTETLPPIARLALAYAPDPARMPTLALLALDARLAGLLRHSREPMLAQLRLAWWRETLGQDAAAWPEGEPLLAALRSWSNAHAPLVALVDGWEMLTGTAPLPADALAGMAEGRAAAFSGLAGVLGFAAQAEDTRAVARRWARADLAMRLGHPQEREAALALYRSEMARPPRLPRPLRPVAVLSALARRRLEKGTEAAATSPAAVLTALRVGLIGR</sequence>
<proteinExistence type="predicted"/>